<accession>A0A1R3SY89</accession>
<feature type="transmembrane region" description="Helical" evidence="1">
    <location>
        <begin position="93"/>
        <end position="113"/>
    </location>
</feature>
<feature type="domain" description="CAAX prenyl protease 2/Lysostaphin resistance protein A-like" evidence="2">
    <location>
        <begin position="152"/>
        <end position="241"/>
    </location>
</feature>
<dbReference type="STRING" id="1642647.PSM36_1651"/>
<dbReference type="PANTHER" id="PTHR43592:SF15">
    <property type="entry name" value="CAAX AMINO TERMINAL PROTEASE FAMILY PROTEIN"/>
    <property type="match status" value="1"/>
</dbReference>
<dbReference type="EMBL" id="LT605205">
    <property type="protein sequence ID" value="SCD20471.1"/>
    <property type="molecule type" value="Genomic_DNA"/>
</dbReference>
<protein>
    <submittedName>
        <fullName evidence="3">Putative membrane protein</fullName>
    </submittedName>
</protein>
<dbReference type="GO" id="GO:0004175">
    <property type="term" value="F:endopeptidase activity"/>
    <property type="evidence" value="ECO:0007669"/>
    <property type="project" value="UniProtKB-ARBA"/>
</dbReference>
<dbReference type="AlphaFoldDB" id="A0A1R3SY89"/>
<dbReference type="GO" id="GO:0080120">
    <property type="term" value="P:CAAX-box protein maturation"/>
    <property type="evidence" value="ECO:0007669"/>
    <property type="project" value="UniProtKB-ARBA"/>
</dbReference>
<feature type="transmembrane region" description="Helical" evidence="1">
    <location>
        <begin position="266"/>
        <end position="285"/>
    </location>
</feature>
<proteinExistence type="predicted"/>
<feature type="transmembrane region" description="Helical" evidence="1">
    <location>
        <begin position="12"/>
        <end position="38"/>
    </location>
</feature>
<gene>
    <name evidence="3" type="ORF">PSM36_1651</name>
</gene>
<evidence type="ECO:0000313" key="4">
    <source>
        <dbReference type="Proteomes" id="UP000187464"/>
    </source>
</evidence>
<feature type="transmembrane region" description="Helical" evidence="1">
    <location>
        <begin position="184"/>
        <end position="202"/>
    </location>
</feature>
<dbReference type="PANTHER" id="PTHR43592">
    <property type="entry name" value="CAAX AMINO TERMINAL PROTEASE"/>
    <property type="match status" value="1"/>
</dbReference>
<dbReference type="RefSeq" id="WP_076930492.1">
    <property type="nucleotide sequence ID" value="NZ_LT605205.1"/>
</dbReference>
<keyword evidence="1" id="KW-1133">Transmembrane helix</keyword>
<organism evidence="3 4">
    <name type="scientific">Proteiniphilum saccharofermentans</name>
    <dbReference type="NCBI Taxonomy" id="1642647"/>
    <lineage>
        <taxon>Bacteria</taxon>
        <taxon>Pseudomonadati</taxon>
        <taxon>Bacteroidota</taxon>
        <taxon>Bacteroidia</taxon>
        <taxon>Bacteroidales</taxon>
        <taxon>Dysgonomonadaceae</taxon>
        <taxon>Proteiniphilum</taxon>
    </lineage>
</organism>
<dbReference type="Pfam" id="PF02517">
    <property type="entry name" value="Rce1-like"/>
    <property type="match status" value="1"/>
</dbReference>
<sequence length="292" mass="32683">MKPFFSSFTPGYKIAWLFLFLLIGVITAGILTNLILMIPGVDGGDGVTAIYVGSVMQSVLGTALPAYFIAVLTHTAPVRYLKMTANGRMGEKMIFAVLAFIFSYCLASFLSQWNKGMELPASMHEVEQVLRSMEDAALETTGLLLSGKTIGSLILNLIIVAGFAAVSEEMFFRGALQQFIQEKFPNGHVAVWITALVFSLVHFQFYGFLPRLLLGALLGYLFLYTRNLWVPILFHFINNAFIVVLHYFWGDSKWIQQLDEMPVDRWFAFVAVGSALCTVLLFRGYRKKWLGA</sequence>
<dbReference type="KEGG" id="psac:PSM36_1651"/>
<dbReference type="Proteomes" id="UP000187464">
    <property type="component" value="Chromosome I"/>
</dbReference>
<feature type="transmembrane region" description="Helical" evidence="1">
    <location>
        <begin position="50"/>
        <end position="72"/>
    </location>
</feature>
<keyword evidence="1" id="KW-0472">Membrane</keyword>
<keyword evidence="4" id="KW-1185">Reference proteome</keyword>
<feature type="transmembrane region" description="Helical" evidence="1">
    <location>
        <begin position="232"/>
        <end position="250"/>
    </location>
</feature>
<evidence type="ECO:0000313" key="3">
    <source>
        <dbReference type="EMBL" id="SCD20471.1"/>
    </source>
</evidence>
<keyword evidence="1" id="KW-0812">Transmembrane</keyword>
<reference evidence="3 4" key="1">
    <citation type="submission" date="2016-08" db="EMBL/GenBank/DDBJ databases">
        <authorList>
            <person name="Seilhamer J.J."/>
        </authorList>
    </citation>
    <scope>NUCLEOTIDE SEQUENCE [LARGE SCALE GENOMIC DNA]</scope>
    <source>
        <strain evidence="3">M3/6</strain>
    </source>
</reference>
<dbReference type="InterPro" id="IPR003675">
    <property type="entry name" value="Rce1/LyrA-like_dom"/>
</dbReference>
<feature type="transmembrane region" description="Helical" evidence="1">
    <location>
        <begin position="153"/>
        <end position="172"/>
    </location>
</feature>
<evidence type="ECO:0000259" key="2">
    <source>
        <dbReference type="Pfam" id="PF02517"/>
    </source>
</evidence>
<name>A0A1R3SY89_9BACT</name>
<evidence type="ECO:0000256" key="1">
    <source>
        <dbReference type="SAM" id="Phobius"/>
    </source>
</evidence>